<keyword evidence="4" id="KW-1185">Reference proteome</keyword>
<reference evidence="3 4" key="1">
    <citation type="submission" date="2018-06" db="EMBL/GenBank/DDBJ databases">
        <authorList>
            <consortium name="Pathogen Informatics"/>
            <person name="Doyle S."/>
        </authorList>
    </citation>
    <scope>NUCLEOTIDE SEQUENCE [LARGE SCALE GENOMIC DNA]</scope>
    <source>
        <strain evidence="3 4">NCTC11179</strain>
    </source>
</reference>
<feature type="compositionally biased region" description="Basic and acidic residues" evidence="1">
    <location>
        <begin position="110"/>
        <end position="120"/>
    </location>
</feature>
<gene>
    <name evidence="3" type="ORF">NCTC11179_02121</name>
</gene>
<keyword evidence="2" id="KW-1133">Transmembrane helix</keyword>
<feature type="transmembrane region" description="Helical" evidence="2">
    <location>
        <begin position="128"/>
        <end position="147"/>
    </location>
</feature>
<evidence type="ECO:0000256" key="1">
    <source>
        <dbReference type="SAM" id="MobiDB-lite"/>
    </source>
</evidence>
<accession>A0A378RSA9</accession>
<dbReference type="Proteomes" id="UP000255024">
    <property type="component" value="Unassembled WGS sequence"/>
</dbReference>
<sequence>MRVVVLLIVLLGLAAQSCGSRKVEKHSKSSLEETKTSLQEQTKVTEIQFDRKKVFEIMRELNIRNGSITFNPDGSVTAKGDEIDLKNKEAGEELESTKVKEENAQLSFDQDEKKAEEDKGKKVDREQFGWWGILFFFIIIAFLTLIIN</sequence>
<keyword evidence="2" id="KW-0472">Membrane</keyword>
<feature type="region of interest" description="Disordered" evidence="1">
    <location>
        <begin position="89"/>
        <end position="120"/>
    </location>
</feature>
<evidence type="ECO:0000313" key="3">
    <source>
        <dbReference type="EMBL" id="STZ28570.1"/>
    </source>
</evidence>
<dbReference type="RefSeq" id="WP_115091485.1">
    <property type="nucleotide sequence ID" value="NZ_CP068107.1"/>
</dbReference>
<evidence type="ECO:0000313" key="4">
    <source>
        <dbReference type="Proteomes" id="UP000255024"/>
    </source>
</evidence>
<organism evidence="3 4">
    <name type="scientific">Myroides odoratus</name>
    <name type="common">Flavobacterium odoratum</name>
    <dbReference type="NCBI Taxonomy" id="256"/>
    <lineage>
        <taxon>Bacteria</taxon>
        <taxon>Pseudomonadati</taxon>
        <taxon>Bacteroidota</taxon>
        <taxon>Flavobacteriia</taxon>
        <taxon>Flavobacteriales</taxon>
        <taxon>Flavobacteriaceae</taxon>
        <taxon>Myroides</taxon>
    </lineage>
</organism>
<keyword evidence="2" id="KW-0812">Transmembrane</keyword>
<name>A0A378RSA9_MYROD</name>
<protein>
    <submittedName>
        <fullName evidence="3">Uncharacterized protein</fullName>
    </submittedName>
</protein>
<dbReference type="AlphaFoldDB" id="A0A378RSA9"/>
<proteinExistence type="predicted"/>
<dbReference type="PROSITE" id="PS51257">
    <property type="entry name" value="PROKAR_LIPOPROTEIN"/>
    <property type="match status" value="1"/>
</dbReference>
<feature type="compositionally biased region" description="Basic and acidic residues" evidence="1">
    <location>
        <begin position="89"/>
        <end position="103"/>
    </location>
</feature>
<evidence type="ECO:0000256" key="2">
    <source>
        <dbReference type="SAM" id="Phobius"/>
    </source>
</evidence>
<dbReference type="EMBL" id="UGQL01000001">
    <property type="protein sequence ID" value="STZ28570.1"/>
    <property type="molecule type" value="Genomic_DNA"/>
</dbReference>